<gene>
    <name evidence="2" type="ORF">SJ2017_1148</name>
</gene>
<dbReference type="PANTHER" id="PTHR37691:SF1">
    <property type="entry name" value="BLR3518 PROTEIN"/>
    <property type="match status" value="1"/>
</dbReference>
<proteinExistence type="predicted"/>
<evidence type="ECO:0000313" key="2">
    <source>
        <dbReference type="EMBL" id="ARD21475.1"/>
    </source>
</evidence>
<dbReference type="InterPro" id="IPR003787">
    <property type="entry name" value="Sulphur_relay_DsrE/F-like"/>
</dbReference>
<accession>A0ABN4YGM0</accession>
<feature type="signal peptide" evidence="1">
    <location>
        <begin position="1"/>
        <end position="29"/>
    </location>
</feature>
<keyword evidence="3" id="KW-1185">Reference proteome</keyword>
<evidence type="ECO:0008006" key="4">
    <source>
        <dbReference type="Google" id="ProtNLM"/>
    </source>
</evidence>
<dbReference type="PANTHER" id="PTHR37691">
    <property type="entry name" value="BLR3518 PROTEIN"/>
    <property type="match status" value="1"/>
</dbReference>
<reference evidence="2 3" key="1">
    <citation type="submission" date="2017-03" db="EMBL/GenBank/DDBJ databases">
        <title>Genome sequencing of Shewanella japonica KCTC 22435.</title>
        <authorList>
            <person name="Kim K.M."/>
        </authorList>
    </citation>
    <scope>NUCLEOTIDE SEQUENCE [LARGE SCALE GENOMIC DNA]</scope>
    <source>
        <strain evidence="2 3">KCTC 22435</strain>
    </source>
</reference>
<sequence>MVNYYQQVFNVSTVLFIGALMLMSPSAIAGKEAFKSGTTIKEYGKIAPVTSSLVIPKGMVFKVAFDMSKAAKPSEVNRSLNTLARFINMHVEADVKPQDIQLAMVVHGSSITDLANDAFYQQVHGKDVSEGNPNKELVQQLINHGVKIYICGQSAAYYGLEHTALLPGVDMALSAMTAHAVLAQEGYSLNPF</sequence>
<dbReference type="Pfam" id="PF02635">
    <property type="entry name" value="DsrE"/>
    <property type="match status" value="1"/>
</dbReference>
<organism evidence="2 3">
    <name type="scientific">Shewanella japonica</name>
    <dbReference type="NCBI Taxonomy" id="93973"/>
    <lineage>
        <taxon>Bacteria</taxon>
        <taxon>Pseudomonadati</taxon>
        <taxon>Pseudomonadota</taxon>
        <taxon>Gammaproteobacteria</taxon>
        <taxon>Alteromonadales</taxon>
        <taxon>Shewanellaceae</taxon>
        <taxon>Shewanella</taxon>
    </lineage>
</organism>
<protein>
    <recommendedName>
        <fullName evidence="4">DsrE family protein</fullName>
    </recommendedName>
</protein>
<dbReference type="InterPro" id="IPR027396">
    <property type="entry name" value="DsrEFH-like"/>
</dbReference>
<dbReference type="Gene3D" id="3.40.1260.10">
    <property type="entry name" value="DsrEFH-like"/>
    <property type="match status" value="1"/>
</dbReference>
<dbReference type="EMBL" id="CP020472">
    <property type="protein sequence ID" value="ARD21475.1"/>
    <property type="molecule type" value="Genomic_DNA"/>
</dbReference>
<evidence type="ECO:0000313" key="3">
    <source>
        <dbReference type="Proteomes" id="UP000191820"/>
    </source>
</evidence>
<dbReference type="Proteomes" id="UP000191820">
    <property type="component" value="Chromosome"/>
</dbReference>
<name>A0ABN4YGM0_9GAMM</name>
<dbReference type="RefSeq" id="WP_080915171.1">
    <property type="nucleotide sequence ID" value="NZ_CP020472.1"/>
</dbReference>
<dbReference type="SUPFAM" id="SSF75169">
    <property type="entry name" value="DsrEFH-like"/>
    <property type="match status" value="1"/>
</dbReference>
<feature type="chain" id="PRO_5047395947" description="DsrE family protein" evidence="1">
    <location>
        <begin position="30"/>
        <end position="192"/>
    </location>
</feature>
<evidence type="ECO:0000256" key="1">
    <source>
        <dbReference type="SAM" id="SignalP"/>
    </source>
</evidence>
<keyword evidence="1" id="KW-0732">Signal</keyword>